<dbReference type="AlphaFoldDB" id="A0AAV8WL81"/>
<dbReference type="Proteomes" id="UP001162156">
    <property type="component" value="Unassembled WGS sequence"/>
</dbReference>
<sequence length="52" mass="5765">MAKKAINKGIEVDLGSGLAIEEACYEQLIPTKDRTEGLQAFKEKRKPVYIGI</sequence>
<evidence type="ECO:0000313" key="3">
    <source>
        <dbReference type="EMBL" id="KAJ8926531.1"/>
    </source>
</evidence>
<dbReference type="FunFam" id="1.10.12.10:FF:000001">
    <property type="entry name" value="Probable enoyl-CoA hydratase, mitochondrial"/>
    <property type="match status" value="1"/>
</dbReference>
<dbReference type="Gene3D" id="1.10.12.10">
    <property type="entry name" value="Lyase 2-enoyl-coa Hydratase, Chain A, domain 2"/>
    <property type="match status" value="1"/>
</dbReference>
<comment type="caution">
    <text evidence="3">The sequence shown here is derived from an EMBL/GenBank/DDBJ whole genome shotgun (WGS) entry which is preliminary data.</text>
</comment>
<evidence type="ECO:0000313" key="4">
    <source>
        <dbReference type="Proteomes" id="UP001162156"/>
    </source>
</evidence>
<gene>
    <name evidence="3" type="ORF">NQ314_021133</name>
</gene>
<comment type="similarity">
    <text evidence="1">Belongs to the enoyl-CoA hydratase/isomerase family.</text>
</comment>
<accession>A0AAV8WL81</accession>
<dbReference type="InterPro" id="IPR014748">
    <property type="entry name" value="Enoyl-CoA_hydra_C"/>
</dbReference>
<name>A0AAV8WL81_9CUCU</name>
<dbReference type="InterPro" id="IPR029045">
    <property type="entry name" value="ClpP/crotonase-like_dom_sf"/>
</dbReference>
<organism evidence="3 4">
    <name type="scientific">Rhamnusium bicolor</name>
    <dbReference type="NCBI Taxonomy" id="1586634"/>
    <lineage>
        <taxon>Eukaryota</taxon>
        <taxon>Metazoa</taxon>
        <taxon>Ecdysozoa</taxon>
        <taxon>Arthropoda</taxon>
        <taxon>Hexapoda</taxon>
        <taxon>Insecta</taxon>
        <taxon>Pterygota</taxon>
        <taxon>Neoptera</taxon>
        <taxon>Endopterygota</taxon>
        <taxon>Coleoptera</taxon>
        <taxon>Polyphaga</taxon>
        <taxon>Cucujiformia</taxon>
        <taxon>Chrysomeloidea</taxon>
        <taxon>Cerambycidae</taxon>
        <taxon>Lepturinae</taxon>
        <taxon>Rhagiini</taxon>
        <taxon>Rhamnusium</taxon>
    </lineage>
</organism>
<dbReference type="SUPFAM" id="SSF52096">
    <property type="entry name" value="ClpP/crotonase"/>
    <property type="match status" value="1"/>
</dbReference>
<evidence type="ECO:0000256" key="1">
    <source>
        <dbReference type="ARBA" id="ARBA00005254"/>
    </source>
</evidence>
<dbReference type="GO" id="GO:0004300">
    <property type="term" value="F:enoyl-CoA hydratase activity"/>
    <property type="evidence" value="ECO:0007669"/>
    <property type="project" value="UniProtKB-ARBA"/>
</dbReference>
<reference evidence="3" key="1">
    <citation type="journal article" date="2023" name="Insect Mol. Biol.">
        <title>Genome sequencing provides insights into the evolution of gene families encoding plant cell wall-degrading enzymes in longhorned beetles.</title>
        <authorList>
            <person name="Shin N.R."/>
            <person name="Okamura Y."/>
            <person name="Kirsch R."/>
            <person name="Pauchet Y."/>
        </authorList>
    </citation>
    <scope>NUCLEOTIDE SEQUENCE</scope>
    <source>
        <strain evidence="3">RBIC_L_NR</strain>
    </source>
</reference>
<evidence type="ECO:0008006" key="5">
    <source>
        <dbReference type="Google" id="ProtNLM"/>
    </source>
</evidence>
<protein>
    <recommendedName>
        <fullName evidence="5">Enoyl-CoA hydratase</fullName>
    </recommendedName>
</protein>
<dbReference type="EMBL" id="JANEYF010005871">
    <property type="protein sequence ID" value="KAJ8926531.1"/>
    <property type="molecule type" value="Genomic_DNA"/>
</dbReference>
<keyword evidence="4" id="KW-1185">Reference proteome</keyword>
<keyword evidence="2" id="KW-0456">Lyase</keyword>
<evidence type="ECO:0000256" key="2">
    <source>
        <dbReference type="ARBA" id="ARBA00023239"/>
    </source>
</evidence>
<proteinExistence type="inferred from homology"/>